<dbReference type="PANTHER" id="PTHR35568">
    <property type="entry name" value="TRANSCRIPTIONAL REGULATOR DAUR"/>
    <property type="match status" value="1"/>
</dbReference>
<comment type="caution">
    <text evidence="3">The sequence shown here is derived from an EMBL/GenBank/DDBJ whole genome shotgun (WGS) entry which is preliminary data.</text>
</comment>
<dbReference type="Proteomes" id="UP001174867">
    <property type="component" value="Unassembled WGS sequence"/>
</dbReference>
<accession>A0ABT8PQY4</accession>
<evidence type="ECO:0000313" key="3">
    <source>
        <dbReference type="EMBL" id="MDN8598517.1"/>
    </source>
</evidence>
<sequence>MSKPEENSLLGQLDIIAKGLSETFSPFCEVVVHDLKNPEHAILAIHNNLSGREAGQPATELGLARIASPDFPNIVANYGNQFADGRPVKSTSIGIKDNDGKYVAALCLNVDMTLFRGMQSALARFTEIENTSVQEHIEPTGSEAIRQRIDSYAAKRATTARALNIADRKAVIQEIRKDGLLEVKKSMETIAQHLGISRATAYLYARQENEI</sequence>
<dbReference type="InterPro" id="IPR039446">
    <property type="entry name" value="DauR-like"/>
</dbReference>
<protein>
    <submittedName>
        <fullName evidence="3">Helix-turn-helix transcriptional regulator</fullName>
    </submittedName>
</protein>
<dbReference type="Pfam" id="PF08348">
    <property type="entry name" value="PAS_6"/>
    <property type="match status" value="1"/>
</dbReference>
<feature type="domain" description="YheO-like" evidence="1">
    <location>
        <begin position="11"/>
        <end position="120"/>
    </location>
</feature>
<gene>
    <name evidence="3" type="ORF">Q0A17_03665</name>
</gene>
<dbReference type="EMBL" id="JAUJYW010000002">
    <property type="protein sequence ID" value="MDN8598517.1"/>
    <property type="molecule type" value="Genomic_DNA"/>
</dbReference>
<dbReference type="InterPro" id="IPR039445">
    <property type="entry name" value="DauR-like_HTH"/>
</dbReference>
<name>A0ABT8PQY4_9ENTR</name>
<dbReference type="PANTHER" id="PTHR35568:SF1">
    <property type="entry name" value="TRANSCRIPTIONAL REGULATOR DAUR"/>
    <property type="match status" value="1"/>
</dbReference>
<proteinExistence type="predicted"/>
<evidence type="ECO:0000259" key="2">
    <source>
        <dbReference type="Pfam" id="PF13309"/>
    </source>
</evidence>
<evidence type="ECO:0000259" key="1">
    <source>
        <dbReference type="Pfam" id="PF08348"/>
    </source>
</evidence>
<dbReference type="InterPro" id="IPR013559">
    <property type="entry name" value="YheO"/>
</dbReference>
<reference evidence="3 4" key="1">
    <citation type="submission" date="2023-07" db="EMBL/GenBank/DDBJ databases">
        <title>Citrobacter selenititolerans sp. nov., isolated from seleniferous soil.</title>
        <authorList>
            <person name="Zhang S."/>
            <person name="Li K."/>
            <person name="Peng J."/>
            <person name="Wang H."/>
            <person name="Sun J."/>
            <person name="Guo Y."/>
        </authorList>
    </citation>
    <scope>NUCLEOTIDE SEQUENCE [LARGE SCALE GENOMIC DNA]</scope>
    <source>
        <strain evidence="3 4">S2-9</strain>
    </source>
</reference>
<feature type="domain" description="Transcriptional regulator DauR-like HTH" evidence="2">
    <location>
        <begin position="145"/>
        <end position="205"/>
    </location>
</feature>
<evidence type="ECO:0000313" key="4">
    <source>
        <dbReference type="Proteomes" id="UP001174867"/>
    </source>
</evidence>
<dbReference type="RefSeq" id="WP_301697052.1">
    <property type="nucleotide sequence ID" value="NZ_JAUJYW010000002.1"/>
</dbReference>
<organism evidence="3 4">
    <name type="scientific">Citrobacter enshiensis</name>
    <dbReference type="NCBI Taxonomy" id="2971264"/>
    <lineage>
        <taxon>Bacteria</taxon>
        <taxon>Pseudomonadati</taxon>
        <taxon>Pseudomonadota</taxon>
        <taxon>Gammaproteobacteria</taxon>
        <taxon>Enterobacterales</taxon>
        <taxon>Enterobacteriaceae</taxon>
        <taxon>Citrobacter</taxon>
    </lineage>
</organism>
<dbReference type="Pfam" id="PF13309">
    <property type="entry name" value="HTH_22"/>
    <property type="match status" value="1"/>
</dbReference>
<keyword evidence="4" id="KW-1185">Reference proteome</keyword>